<evidence type="ECO:0000313" key="1">
    <source>
        <dbReference type="EMBL" id="PRY89737.1"/>
    </source>
</evidence>
<gene>
    <name evidence="1" type="ORF">CLW00_102213</name>
</gene>
<dbReference type="AlphaFoldDB" id="A0A2T0WST3"/>
<proteinExistence type="predicted"/>
<sequence length="384" mass="44350">MDRKGILKICLLFILMSCREIFEPEIAFVDFGFLVVEGHIEVGGNEVANIRLSRTRSIYDSLPSVPVTQAEVWAESDTGNKYFFVHSANGNYRQEENLPFEQNYRLQIRLNNGLSYASDWMSPYRTPSIENIYFEKEEEGVFVYLDASAGNQSGFLFWTYEEVWQFATPFTSLFKFDTEINDLVIREDPINICFNENNPGRILLADTESMDDGKVNRQEITRIPNESEKLGIRYSIEVIQRSINPDAFEFWEVLRKNTEDVGGIFSPMPSEIPGNIKSLDNPEEPVIGFVGLGSTERKRIYINFTDISPWRARIPDYINCALTDTIEPLQFATFFSTRRFIPLASIETEDPEEGFKIKYLTTTVFCADCRSRGTLEKPEFWEER</sequence>
<evidence type="ECO:0000313" key="2">
    <source>
        <dbReference type="Proteomes" id="UP000238157"/>
    </source>
</evidence>
<name>A0A2T0WST3_9BACT</name>
<dbReference type="Pfam" id="PF14054">
    <property type="entry name" value="DUF4249"/>
    <property type="match status" value="1"/>
</dbReference>
<dbReference type="InterPro" id="IPR025345">
    <property type="entry name" value="DUF4249"/>
</dbReference>
<protein>
    <submittedName>
        <fullName evidence="1">Uncharacterized protein DUF4249</fullName>
    </submittedName>
</protein>
<keyword evidence="2" id="KW-1185">Reference proteome</keyword>
<dbReference type="Proteomes" id="UP000238157">
    <property type="component" value="Unassembled WGS sequence"/>
</dbReference>
<dbReference type="EMBL" id="PVTR01000002">
    <property type="protein sequence ID" value="PRY89737.1"/>
    <property type="molecule type" value="Genomic_DNA"/>
</dbReference>
<reference evidence="1 2" key="1">
    <citation type="submission" date="2018-03" db="EMBL/GenBank/DDBJ databases">
        <title>Genomic Encyclopedia of Archaeal and Bacterial Type Strains, Phase II (KMG-II): from individual species to whole genera.</title>
        <authorList>
            <person name="Goeker M."/>
        </authorList>
    </citation>
    <scope>NUCLEOTIDE SEQUENCE [LARGE SCALE GENOMIC DNA]</scope>
    <source>
        <strain evidence="1 2">DSM 27929</strain>
    </source>
</reference>
<organism evidence="1 2">
    <name type="scientific">Mongoliibacter ruber</name>
    <dbReference type="NCBI Taxonomy" id="1750599"/>
    <lineage>
        <taxon>Bacteria</taxon>
        <taxon>Pseudomonadati</taxon>
        <taxon>Bacteroidota</taxon>
        <taxon>Cytophagia</taxon>
        <taxon>Cytophagales</taxon>
        <taxon>Cyclobacteriaceae</taxon>
        <taxon>Mongoliibacter</taxon>
    </lineage>
</organism>
<accession>A0A2T0WST3</accession>
<comment type="caution">
    <text evidence="1">The sequence shown here is derived from an EMBL/GenBank/DDBJ whole genome shotgun (WGS) entry which is preliminary data.</text>
</comment>